<evidence type="ECO:0000256" key="2">
    <source>
        <dbReference type="SAM" id="SignalP"/>
    </source>
</evidence>
<protein>
    <submittedName>
        <fullName evidence="3">HupE/UreJ family protein</fullName>
    </submittedName>
</protein>
<comment type="caution">
    <text evidence="3">The sequence shown here is derived from an EMBL/GenBank/DDBJ whole genome shotgun (WGS) entry which is preliminary data.</text>
</comment>
<keyword evidence="1" id="KW-0472">Membrane</keyword>
<keyword evidence="1" id="KW-1133">Transmembrane helix</keyword>
<feature type="transmembrane region" description="Helical" evidence="1">
    <location>
        <begin position="288"/>
        <end position="308"/>
    </location>
</feature>
<dbReference type="Pfam" id="PF13795">
    <property type="entry name" value="HupE_UreJ_2"/>
    <property type="match status" value="1"/>
</dbReference>
<name>A0A5S4G184_9ACTN</name>
<proteinExistence type="predicted"/>
<feature type="transmembrane region" description="Helical" evidence="1">
    <location>
        <begin position="258"/>
        <end position="276"/>
    </location>
</feature>
<dbReference type="EMBL" id="VCKX01000186">
    <property type="protein sequence ID" value="TMR26805.1"/>
    <property type="molecule type" value="Genomic_DNA"/>
</dbReference>
<organism evidence="3 4">
    <name type="scientific">Nonomuraea zeae</name>
    <dbReference type="NCBI Taxonomy" id="1642303"/>
    <lineage>
        <taxon>Bacteria</taxon>
        <taxon>Bacillati</taxon>
        <taxon>Actinomycetota</taxon>
        <taxon>Actinomycetes</taxon>
        <taxon>Streptosporangiales</taxon>
        <taxon>Streptosporangiaceae</taxon>
        <taxon>Nonomuraea</taxon>
    </lineage>
</organism>
<keyword evidence="2" id="KW-0732">Signal</keyword>
<dbReference type="RefSeq" id="WP_138695279.1">
    <property type="nucleotide sequence ID" value="NZ_JBHSAZ010000114.1"/>
</dbReference>
<dbReference type="Proteomes" id="UP000306628">
    <property type="component" value="Unassembled WGS sequence"/>
</dbReference>
<feature type="transmembrane region" description="Helical" evidence="1">
    <location>
        <begin position="229"/>
        <end position="252"/>
    </location>
</feature>
<feature type="chain" id="PRO_5024349121" evidence="2">
    <location>
        <begin position="30"/>
        <end position="378"/>
    </location>
</feature>
<dbReference type="OrthoDB" id="9808870at2"/>
<feature type="transmembrane region" description="Helical" evidence="1">
    <location>
        <begin position="314"/>
        <end position="343"/>
    </location>
</feature>
<evidence type="ECO:0000256" key="1">
    <source>
        <dbReference type="SAM" id="Phobius"/>
    </source>
</evidence>
<evidence type="ECO:0000313" key="4">
    <source>
        <dbReference type="Proteomes" id="UP000306628"/>
    </source>
</evidence>
<dbReference type="AlphaFoldDB" id="A0A5S4G184"/>
<sequence length="378" mass="40313">MSRWRRLSSFVLAVLVVGVPAGLARPAPAAAHDATTTAQAQVTGSGASVRAVLDLEYDLLMKSAWLYAEAYEAKERAEQLRQLRINRDAVNDYVTRRFEVAYDGKPCVPTQAGDADVRPRDQVAFAVITLSYTCAGAGGGGAYAISSALFPDSETFVHSTKTMVTYELGGERGSAVLTAPSPTVRVGEDRAASQIGEFFLLGAEHLLFGLDHVLFLLALLIGARRLRDVVVTASAFTAAHSITFLLAAMGIVQAPGAVVEPIIAGSIVVVALANLLGREEDRLGRWRLPVVFAFGLVHGLGFAGALDIDESGSWGLLLSLLSFNAGIEVTQLVLVAVLFPLLVLLRRTAAARWGVVALSVPIVAVSLYWFFDRIPLPL</sequence>
<dbReference type="InterPro" id="IPR032809">
    <property type="entry name" value="Put_HupE_UreJ"/>
</dbReference>
<keyword evidence="1" id="KW-0812">Transmembrane</keyword>
<gene>
    <name evidence="3" type="ORF">ETD85_41285</name>
</gene>
<accession>A0A5S4G184</accession>
<evidence type="ECO:0000313" key="3">
    <source>
        <dbReference type="EMBL" id="TMR26805.1"/>
    </source>
</evidence>
<keyword evidence="4" id="KW-1185">Reference proteome</keyword>
<feature type="transmembrane region" description="Helical" evidence="1">
    <location>
        <begin position="198"/>
        <end position="222"/>
    </location>
</feature>
<feature type="transmembrane region" description="Helical" evidence="1">
    <location>
        <begin position="350"/>
        <end position="371"/>
    </location>
</feature>
<reference evidence="3 4" key="1">
    <citation type="submission" date="2019-05" db="EMBL/GenBank/DDBJ databases">
        <title>Draft genome sequence of Nonomuraea zeae DSM 100528.</title>
        <authorList>
            <person name="Saricaoglu S."/>
            <person name="Isik K."/>
        </authorList>
    </citation>
    <scope>NUCLEOTIDE SEQUENCE [LARGE SCALE GENOMIC DNA]</scope>
    <source>
        <strain evidence="3 4">DSM 100528</strain>
    </source>
</reference>
<feature type="signal peptide" evidence="2">
    <location>
        <begin position="1"/>
        <end position="29"/>
    </location>
</feature>